<name>A0A0G1BDJ0_9BACT</name>
<evidence type="ECO:0000313" key="2">
    <source>
        <dbReference type="EMBL" id="KKS71367.1"/>
    </source>
</evidence>
<proteinExistence type="predicted"/>
<feature type="transmembrane region" description="Helical" evidence="1">
    <location>
        <begin position="12"/>
        <end position="31"/>
    </location>
</feature>
<keyword evidence="1" id="KW-0472">Membrane</keyword>
<comment type="caution">
    <text evidence="2">The sequence shown here is derived from an EMBL/GenBank/DDBJ whole genome shotgun (WGS) entry which is preliminary data.</text>
</comment>
<protein>
    <recommendedName>
        <fullName evidence="4">Tfp pilus assembly protein PilO</fullName>
    </recommendedName>
</protein>
<evidence type="ECO:0008006" key="4">
    <source>
        <dbReference type="Google" id="ProtNLM"/>
    </source>
</evidence>
<evidence type="ECO:0000313" key="3">
    <source>
        <dbReference type="Proteomes" id="UP000033867"/>
    </source>
</evidence>
<keyword evidence="1" id="KW-0812">Transmembrane</keyword>
<organism evidence="2 3">
    <name type="scientific">Candidatus Magasanikbacteria bacterium GW2011_GWE2_42_7</name>
    <dbReference type="NCBI Taxonomy" id="1619052"/>
    <lineage>
        <taxon>Bacteria</taxon>
        <taxon>Candidatus Magasanikiibacteriota</taxon>
    </lineage>
</organism>
<accession>A0A0G1BDJ0</accession>
<dbReference type="EMBL" id="LCEK01000031">
    <property type="protein sequence ID" value="KKS71367.1"/>
    <property type="molecule type" value="Genomic_DNA"/>
</dbReference>
<keyword evidence="1" id="KW-1133">Transmembrane helix</keyword>
<sequence length="182" mass="20964">MLHRLSLKRQFYVISTAFLIGSVVLGVFIIYPTIHALSSVSDDIKVIQQELEIRYNDTQAMRRTLRELDSVNKEIETYKSFVIPHGEEVHIIEQLEMLAQEHALDQTLGASFTDTPDSTVGLPYYTFSFVLTGTFEDMFTYLQTLESQPYYIIIQGIDFRRGTEPGTASLRFDARMYARQMT</sequence>
<dbReference type="Proteomes" id="UP000033867">
    <property type="component" value="Unassembled WGS sequence"/>
</dbReference>
<reference evidence="2 3" key="1">
    <citation type="journal article" date="2015" name="Nature">
        <title>rRNA introns, odd ribosomes, and small enigmatic genomes across a large radiation of phyla.</title>
        <authorList>
            <person name="Brown C.T."/>
            <person name="Hug L.A."/>
            <person name="Thomas B.C."/>
            <person name="Sharon I."/>
            <person name="Castelle C.J."/>
            <person name="Singh A."/>
            <person name="Wilkins M.J."/>
            <person name="Williams K.H."/>
            <person name="Banfield J.F."/>
        </authorList>
    </citation>
    <scope>NUCLEOTIDE SEQUENCE [LARGE SCALE GENOMIC DNA]</scope>
</reference>
<dbReference type="AlphaFoldDB" id="A0A0G1BDJ0"/>
<gene>
    <name evidence="2" type="ORF">UV42_C0031G0016</name>
</gene>
<evidence type="ECO:0000256" key="1">
    <source>
        <dbReference type="SAM" id="Phobius"/>
    </source>
</evidence>